<evidence type="ECO:0000313" key="1">
    <source>
        <dbReference type="EMBL" id="ESA19271.1"/>
    </source>
</evidence>
<proteinExistence type="predicted"/>
<gene>
    <name evidence="1" type="ORF">GLOINDRAFT_19764</name>
</gene>
<organism evidence="1">
    <name type="scientific">Rhizophagus irregularis (strain DAOM 181602 / DAOM 197198 / MUCL 43194)</name>
    <name type="common">Arbuscular mycorrhizal fungus</name>
    <name type="synonym">Glomus intraradices</name>
    <dbReference type="NCBI Taxonomy" id="747089"/>
    <lineage>
        <taxon>Eukaryota</taxon>
        <taxon>Fungi</taxon>
        <taxon>Fungi incertae sedis</taxon>
        <taxon>Mucoromycota</taxon>
        <taxon>Glomeromycotina</taxon>
        <taxon>Glomeromycetes</taxon>
        <taxon>Glomerales</taxon>
        <taxon>Glomeraceae</taxon>
        <taxon>Rhizophagus</taxon>
    </lineage>
</organism>
<dbReference type="EMBL" id="KI278403">
    <property type="protein sequence ID" value="ESA19271.1"/>
    <property type="molecule type" value="Genomic_DNA"/>
</dbReference>
<sequence>MTRSSDFTNFHYDTSLVTSFLTNESPSPLQASEWSSLVLVRFKVLAYWIVR</sequence>
<name>U9UUK9_RHIID</name>
<dbReference type="HOGENOM" id="CLU_3107523_0_0_1"/>
<dbReference type="AlphaFoldDB" id="U9UUK9"/>
<protein>
    <submittedName>
        <fullName evidence="1">Uncharacterized protein</fullName>
    </submittedName>
</protein>
<reference evidence="1" key="1">
    <citation type="submission" date="2013-07" db="EMBL/GenBank/DDBJ databases">
        <title>The genome of an arbuscular mycorrhizal fungus provides insights into the evolution of the oldest plant symbiosis.</title>
        <authorList>
            <consortium name="DOE Joint Genome Institute"/>
            <person name="Tisserant E."/>
            <person name="Malbreil M."/>
            <person name="Kuo A."/>
            <person name="Kohler A."/>
            <person name="Symeonidi A."/>
            <person name="Balestrini R."/>
            <person name="Charron P."/>
            <person name="Duensing N."/>
            <person name="Frei-dit-Frey N."/>
            <person name="Gianinazzi-Pearson V."/>
            <person name="Gilbert B."/>
            <person name="Handa Y."/>
            <person name="Hijri M."/>
            <person name="Kaul R."/>
            <person name="Kawaguchi M."/>
            <person name="Krajinski F."/>
            <person name="Lammers P."/>
            <person name="Lapierre D."/>
            <person name="Masclaux F.G."/>
            <person name="Murat C."/>
            <person name="Morin E."/>
            <person name="Ndikumana S."/>
            <person name="Pagni M."/>
            <person name="Petitpierre D."/>
            <person name="Requena N."/>
            <person name="Rosikiewicz P."/>
            <person name="Riley R."/>
            <person name="Saito K."/>
            <person name="San Clemente H."/>
            <person name="Shapiro H."/>
            <person name="van Tuinen D."/>
            <person name="Becard G."/>
            <person name="Bonfante P."/>
            <person name="Paszkowski U."/>
            <person name="Shachar-Hill Y."/>
            <person name="Young J.P."/>
            <person name="Sanders I.R."/>
            <person name="Henrissat B."/>
            <person name="Rensing S.A."/>
            <person name="Grigoriev I.V."/>
            <person name="Corradi N."/>
            <person name="Roux C."/>
            <person name="Martin F."/>
        </authorList>
    </citation>
    <scope>NUCLEOTIDE SEQUENCE</scope>
    <source>
        <strain evidence="1">DAOM 197198</strain>
    </source>
</reference>
<accession>U9UUK9</accession>